<dbReference type="Gene3D" id="3.30.2310.20">
    <property type="entry name" value="RelE-like"/>
    <property type="match status" value="1"/>
</dbReference>
<gene>
    <name evidence="1" type="ORF">A0O34_14820</name>
</gene>
<dbReference type="RefSeq" id="WP_066756024.1">
    <property type="nucleotide sequence ID" value="NZ_CP015199.1"/>
</dbReference>
<protein>
    <recommendedName>
        <fullName evidence="3">Type II toxin-antitoxin system RelE/ParE family toxin</fullName>
    </recommendedName>
</protein>
<sequence>MKITISETARISLDEIIDFLQAKWTAKEIAVRKFRQTMIDGIIKHQSLEKSPNIKFTLIGKKQVKLFYEIKTDEIVIKLFWHCKKDPLQLKDLLNKE</sequence>
<evidence type="ECO:0000313" key="1">
    <source>
        <dbReference type="EMBL" id="ANF51700.1"/>
    </source>
</evidence>
<organism evidence="1 2">
    <name type="scientific">Chryseobacterium glaciei</name>
    <dbReference type="NCBI Taxonomy" id="1685010"/>
    <lineage>
        <taxon>Bacteria</taxon>
        <taxon>Pseudomonadati</taxon>
        <taxon>Bacteroidota</taxon>
        <taxon>Flavobacteriia</taxon>
        <taxon>Flavobacteriales</taxon>
        <taxon>Weeksellaceae</taxon>
        <taxon>Chryseobacterium group</taxon>
        <taxon>Chryseobacterium</taxon>
    </lineage>
</organism>
<evidence type="ECO:0000313" key="2">
    <source>
        <dbReference type="Proteomes" id="UP000077824"/>
    </source>
</evidence>
<dbReference type="AlphaFoldDB" id="A0A172XXU2"/>
<dbReference type="KEGG" id="chh:A0O34_14820"/>
<dbReference type="OrthoDB" id="1098070at2"/>
<evidence type="ECO:0008006" key="3">
    <source>
        <dbReference type="Google" id="ProtNLM"/>
    </source>
</evidence>
<dbReference type="InterPro" id="IPR035093">
    <property type="entry name" value="RelE/ParE_toxin_dom_sf"/>
</dbReference>
<dbReference type="EMBL" id="CP015199">
    <property type="protein sequence ID" value="ANF51700.1"/>
    <property type="molecule type" value="Genomic_DNA"/>
</dbReference>
<name>A0A172XXU2_9FLAO</name>
<dbReference type="Proteomes" id="UP000077824">
    <property type="component" value="Chromosome"/>
</dbReference>
<accession>A0A172XXU2</accession>
<reference evidence="1 2" key="1">
    <citation type="submission" date="2016-04" db="EMBL/GenBank/DDBJ databases">
        <title>Complete Genome Sequence of Chryseobacterium sp. IHBB 10212.</title>
        <authorList>
            <person name="Pal M."/>
            <person name="Swarnkar M.K."/>
            <person name="Kaushal K."/>
            <person name="Chhibber S."/>
            <person name="Singh A.K."/>
            <person name="Gulati A."/>
        </authorList>
    </citation>
    <scope>NUCLEOTIDE SEQUENCE [LARGE SCALE GENOMIC DNA]</scope>
    <source>
        <strain evidence="1 2">IHBB 10212</strain>
    </source>
</reference>
<dbReference type="STRING" id="1685010.A0O34_14820"/>
<keyword evidence="2" id="KW-1185">Reference proteome</keyword>
<proteinExistence type="predicted"/>